<keyword evidence="2" id="KW-1133">Transmembrane helix</keyword>
<dbReference type="CDD" id="cd06503">
    <property type="entry name" value="ATP-synt_Fo_b"/>
    <property type="match status" value="1"/>
</dbReference>
<feature type="transmembrane region" description="Helical" evidence="2">
    <location>
        <begin position="20"/>
        <end position="43"/>
    </location>
</feature>
<keyword evidence="2" id="KW-0472">Membrane</keyword>
<dbReference type="AlphaFoldDB" id="A3ZUR6"/>
<evidence type="ECO:0000259" key="3">
    <source>
        <dbReference type="Pfam" id="PF03983"/>
    </source>
</evidence>
<dbReference type="RefSeq" id="WP_002652722.1">
    <property type="nucleotide sequence ID" value="NZ_CH672376.1"/>
</dbReference>
<gene>
    <name evidence="4" type="ORF">DSM3645_24125</name>
</gene>
<feature type="transmembrane region" description="Helical" evidence="2">
    <location>
        <begin position="64"/>
        <end position="82"/>
    </location>
</feature>
<dbReference type="GO" id="GO:0008092">
    <property type="term" value="F:cytoskeletal protein binding"/>
    <property type="evidence" value="ECO:0007669"/>
    <property type="project" value="InterPro"/>
</dbReference>
<dbReference type="eggNOG" id="ENOG5033JQY">
    <property type="taxonomic scope" value="Bacteria"/>
</dbReference>
<feature type="domain" description="SLA1 homology" evidence="3">
    <location>
        <begin position="379"/>
        <end position="436"/>
    </location>
</feature>
<evidence type="ECO:0000313" key="5">
    <source>
        <dbReference type="Proteomes" id="UP000004358"/>
    </source>
</evidence>
<dbReference type="Gene3D" id="2.30.30.700">
    <property type="entry name" value="SLA1 homology domain 1"/>
    <property type="match status" value="1"/>
</dbReference>
<dbReference type="HOGENOM" id="CLU_659990_0_0_0"/>
<protein>
    <recommendedName>
        <fullName evidence="3">SLA1 homology domain-containing protein</fullName>
    </recommendedName>
</protein>
<dbReference type="Proteomes" id="UP000004358">
    <property type="component" value="Unassembled WGS sequence"/>
</dbReference>
<dbReference type="GO" id="GO:0043130">
    <property type="term" value="F:ubiquitin binding"/>
    <property type="evidence" value="ECO:0007669"/>
    <property type="project" value="InterPro"/>
</dbReference>
<keyword evidence="2" id="KW-0812">Transmembrane</keyword>
<organism evidence="4 5">
    <name type="scientific">Blastopirellula marina DSM 3645</name>
    <dbReference type="NCBI Taxonomy" id="314230"/>
    <lineage>
        <taxon>Bacteria</taxon>
        <taxon>Pseudomonadati</taxon>
        <taxon>Planctomycetota</taxon>
        <taxon>Planctomycetia</taxon>
        <taxon>Pirellulales</taxon>
        <taxon>Pirellulaceae</taxon>
        <taxon>Blastopirellula</taxon>
    </lineage>
</organism>
<accession>A3ZUR6</accession>
<reference evidence="4 5" key="1">
    <citation type="submission" date="2006-02" db="EMBL/GenBank/DDBJ databases">
        <authorList>
            <person name="Amann R."/>
            <person name="Ferriera S."/>
            <person name="Johnson J."/>
            <person name="Kravitz S."/>
            <person name="Halpern A."/>
            <person name="Remington K."/>
            <person name="Beeson K."/>
            <person name="Tran B."/>
            <person name="Rogers Y.-H."/>
            <person name="Friedman R."/>
            <person name="Venter J.C."/>
        </authorList>
    </citation>
    <scope>NUCLEOTIDE SEQUENCE [LARGE SCALE GENOMIC DNA]</scope>
    <source>
        <strain evidence="4 5">DSM 3645</strain>
    </source>
</reference>
<feature type="region of interest" description="Disordered" evidence="1">
    <location>
        <begin position="112"/>
        <end position="163"/>
    </location>
</feature>
<dbReference type="STRING" id="314230.DSM3645_24125"/>
<dbReference type="GO" id="GO:0042802">
    <property type="term" value="F:identical protein binding"/>
    <property type="evidence" value="ECO:0007669"/>
    <property type="project" value="InterPro"/>
</dbReference>
<name>A3ZUR6_9BACT</name>
<sequence length="438" mass="47479">MESWILLAAENEMSQSQSLLWAAAIGLLILGGGVYGIVTKSLLISRRAALLFSLVGLNESTPGFPALIGSCYCVIGVIVLFACGSQAMKEQEDTHDEARQVYQLPDMPAPMSVPMSKPVVPKPVVPETPEEKAKRQAEELKHREAQEEARRRAEEDRKERMRKEAERVAAQQEEERIAKLAAEKMQQQKEAARRAALELPKPPQSLDYFSYPEGSIQKGKPVGRGGGDSFEDRAPPGGVMVGAIFFIGDYYVKSVAGIQPIYQIGDQYVKGQICGNETDRPVQQLAEPGGVAAGFKSQTGRIIDGMQLAYGPLNGTKINPKQGYFGDYMGSDTGYPANYYADGKTIAGVFGTYEKGKSLTSLGMYAIRQMQVTESAPTTAPMEIRTFTSANGKFTVQAKLLKVNDDGTVSLEKADGSIISAPAASLSDVDQAYIRANQ</sequence>
<feature type="compositionally biased region" description="Basic and acidic residues" evidence="1">
    <location>
        <begin position="129"/>
        <end position="163"/>
    </location>
</feature>
<dbReference type="GO" id="GO:0030674">
    <property type="term" value="F:protein-macromolecule adaptor activity"/>
    <property type="evidence" value="ECO:0007669"/>
    <property type="project" value="InterPro"/>
</dbReference>
<dbReference type="EMBL" id="AANZ01000013">
    <property type="protein sequence ID" value="EAQ79652.1"/>
    <property type="molecule type" value="Genomic_DNA"/>
</dbReference>
<evidence type="ECO:0000313" key="4">
    <source>
        <dbReference type="EMBL" id="EAQ79652.1"/>
    </source>
</evidence>
<dbReference type="InterPro" id="IPR007131">
    <property type="entry name" value="SHD1"/>
</dbReference>
<proteinExistence type="predicted"/>
<evidence type="ECO:0000256" key="1">
    <source>
        <dbReference type="SAM" id="MobiDB-lite"/>
    </source>
</evidence>
<comment type="caution">
    <text evidence="4">The sequence shown here is derived from an EMBL/GenBank/DDBJ whole genome shotgun (WGS) entry which is preliminary data.</text>
</comment>
<evidence type="ECO:0000256" key="2">
    <source>
        <dbReference type="SAM" id="Phobius"/>
    </source>
</evidence>
<dbReference type="Pfam" id="PF03983">
    <property type="entry name" value="SHD1"/>
    <property type="match status" value="1"/>
</dbReference>